<name>A0A3T1D252_9BACL</name>
<protein>
    <submittedName>
        <fullName evidence="1">Uncharacterized protein</fullName>
    </submittedName>
</protein>
<evidence type="ECO:0000313" key="2">
    <source>
        <dbReference type="Proteomes" id="UP000289856"/>
    </source>
</evidence>
<reference evidence="1 2" key="1">
    <citation type="submission" date="2019-01" db="EMBL/GenBank/DDBJ databases">
        <title>Complete genome sequence of Cohnella hallensis HS21 isolated from Korean fir (Abies koreana) rhizospheric soil.</title>
        <authorList>
            <person name="Jiang L."/>
            <person name="Kang S.W."/>
            <person name="Kim S."/>
            <person name="Jung J."/>
            <person name="Kim C.Y."/>
            <person name="Kim D.H."/>
            <person name="Kim S.W."/>
            <person name="Lee J."/>
        </authorList>
    </citation>
    <scope>NUCLEOTIDE SEQUENCE [LARGE SCALE GENOMIC DNA]</scope>
    <source>
        <strain evidence="1 2">HS21</strain>
    </source>
</reference>
<keyword evidence="2" id="KW-1185">Reference proteome</keyword>
<dbReference type="KEGG" id="cohn:KCTCHS21_15270"/>
<gene>
    <name evidence="1" type="ORF">KCTCHS21_15270</name>
</gene>
<dbReference type="EMBL" id="AP019400">
    <property type="protein sequence ID" value="BBI32128.1"/>
    <property type="molecule type" value="Genomic_DNA"/>
</dbReference>
<proteinExistence type="predicted"/>
<sequence>MLFSDTVVLLVALTLLGISWEREELSEVAKFSPIDIVGMLKRTKAESKNRTKAKLRNGCTDFLIRVPSFIPLYYDNIPDVGIPNLTPIYYVGRLVIPI</sequence>
<dbReference type="Proteomes" id="UP000289856">
    <property type="component" value="Chromosome"/>
</dbReference>
<organism evidence="1 2">
    <name type="scientific">Cohnella abietis</name>
    <dbReference type="NCBI Taxonomy" id="2507935"/>
    <lineage>
        <taxon>Bacteria</taxon>
        <taxon>Bacillati</taxon>
        <taxon>Bacillota</taxon>
        <taxon>Bacilli</taxon>
        <taxon>Bacillales</taxon>
        <taxon>Paenibacillaceae</taxon>
        <taxon>Cohnella</taxon>
    </lineage>
</organism>
<accession>A0A3T1D252</accession>
<evidence type="ECO:0000313" key="1">
    <source>
        <dbReference type="EMBL" id="BBI32128.1"/>
    </source>
</evidence>
<dbReference type="AlphaFoldDB" id="A0A3T1D252"/>